<dbReference type="OrthoDB" id="7834371at2"/>
<name>A0A844CHG7_9RHOB</name>
<evidence type="ECO:0008006" key="3">
    <source>
        <dbReference type="Google" id="ProtNLM"/>
    </source>
</evidence>
<dbReference type="RefSeq" id="WP_154149478.1">
    <property type="nucleotide sequence ID" value="NZ_SZWE01000001.1"/>
</dbReference>
<dbReference type="SUPFAM" id="SSF52266">
    <property type="entry name" value="SGNH hydrolase"/>
    <property type="match status" value="1"/>
</dbReference>
<dbReference type="EMBL" id="SZWE01000001">
    <property type="protein sequence ID" value="MRU14761.1"/>
    <property type="molecule type" value="Genomic_DNA"/>
</dbReference>
<protein>
    <recommendedName>
        <fullName evidence="3">D-alanine transfer protein</fullName>
    </recommendedName>
</protein>
<evidence type="ECO:0000313" key="2">
    <source>
        <dbReference type="Proteomes" id="UP000564704"/>
    </source>
</evidence>
<keyword evidence="2" id="KW-1185">Reference proteome</keyword>
<organism evidence="1 2">
    <name type="scientific">Roseovarius bejariae</name>
    <dbReference type="NCBI Taxonomy" id="2576383"/>
    <lineage>
        <taxon>Bacteria</taxon>
        <taxon>Pseudomonadati</taxon>
        <taxon>Pseudomonadota</taxon>
        <taxon>Alphaproteobacteria</taxon>
        <taxon>Rhodobacterales</taxon>
        <taxon>Roseobacteraceae</taxon>
        <taxon>Roseovarius</taxon>
    </lineage>
</organism>
<dbReference type="AlphaFoldDB" id="A0A844CHG7"/>
<gene>
    <name evidence="1" type="ORF">FDP25_04870</name>
</gene>
<reference evidence="1 2" key="1">
    <citation type="submission" date="2019-05" db="EMBL/GenBank/DDBJ databases">
        <title>Roseovarius bejariae sp. nov., a moderately halophylic bacterium isolated from a saline soil in Rambla Salada (Murcia).</title>
        <authorList>
            <person name="Castro D.J."/>
            <person name="Gomez-Altuve A."/>
            <person name="Reina J.C."/>
            <person name="Rodriguez M."/>
            <person name="Sampedro I."/>
            <person name="Llamas I."/>
            <person name="Martinez-Checa F."/>
        </authorList>
    </citation>
    <scope>NUCLEOTIDE SEQUENCE [LARGE SCALE GENOMIC DNA]</scope>
    <source>
        <strain evidence="1 2">A21</strain>
    </source>
</reference>
<dbReference type="Proteomes" id="UP000564704">
    <property type="component" value="Unassembled WGS sequence"/>
</dbReference>
<proteinExistence type="predicted"/>
<evidence type="ECO:0000313" key="1">
    <source>
        <dbReference type="EMBL" id="MRU14761.1"/>
    </source>
</evidence>
<sequence>MDIADRPVLPFPRRAIARFLALFLVLYGAAAWVAEATVARTGQDTPFQRLLALKGQQVDWAVLGASHALPLRFGDIPARLQAETGQTMAVLAEVGAGPLYNHLVFKQAMQDIAPRRLLYVVDAFAFAAPDWNEARISDRTLLRKTPLRLSTARHMAAMVLHHGTDPAGLADYLTGFSKLNPPDRFPQEGWTGAAGFDRKVRLSRHAVEARADYLYPDPPQADTMARYLGVLASMFDAAQAQGIRVTVIKLPVPEAFRDALPDEAAFDRRLRAELAPRGIPYHDLGGALPDPRYFFDTDHLNRAGVTALYDQYLMSILAAAPAR</sequence>
<accession>A0A844CHG7</accession>
<comment type="caution">
    <text evidence="1">The sequence shown here is derived from an EMBL/GenBank/DDBJ whole genome shotgun (WGS) entry which is preliminary data.</text>
</comment>